<keyword evidence="4" id="KW-1185">Reference proteome</keyword>
<dbReference type="Pfam" id="PF00071">
    <property type="entry name" value="Ras"/>
    <property type="match status" value="1"/>
</dbReference>
<dbReference type="PRINTS" id="PR00449">
    <property type="entry name" value="RASTRNSFRMNG"/>
</dbReference>
<reference evidence="3 4" key="1">
    <citation type="submission" date="2016-10" db="EMBL/GenBank/DDBJ databases">
        <title>Draft genome sequence of Coniochaeta ligniaria NRRL30616, a lignocellulolytic fungus for bioabatement of inhibitors in plant biomass hydrolysates.</title>
        <authorList>
            <consortium name="DOE Joint Genome Institute"/>
            <person name="Jimenez D.J."/>
            <person name="Hector R.E."/>
            <person name="Riley R."/>
            <person name="Sun H."/>
            <person name="Grigoriev I.V."/>
            <person name="Van Elsas J.D."/>
            <person name="Nichols N.N."/>
        </authorList>
    </citation>
    <scope>NUCLEOTIDE SEQUENCE [LARGE SCALE GENOMIC DNA]</scope>
    <source>
        <strain evidence="3 4">NRRL 30616</strain>
    </source>
</reference>
<evidence type="ECO:0000313" key="4">
    <source>
        <dbReference type="Proteomes" id="UP000182658"/>
    </source>
</evidence>
<feature type="non-terminal residue" evidence="3">
    <location>
        <position position="124"/>
    </location>
</feature>
<dbReference type="GO" id="GO:0003924">
    <property type="term" value="F:GTPase activity"/>
    <property type="evidence" value="ECO:0007669"/>
    <property type="project" value="InterPro"/>
</dbReference>
<accession>A0A1J7IHP4</accession>
<evidence type="ECO:0000313" key="3">
    <source>
        <dbReference type="EMBL" id="OIW27255.1"/>
    </source>
</evidence>
<organism evidence="3 4">
    <name type="scientific">Coniochaeta ligniaria NRRL 30616</name>
    <dbReference type="NCBI Taxonomy" id="1408157"/>
    <lineage>
        <taxon>Eukaryota</taxon>
        <taxon>Fungi</taxon>
        <taxon>Dikarya</taxon>
        <taxon>Ascomycota</taxon>
        <taxon>Pezizomycotina</taxon>
        <taxon>Sordariomycetes</taxon>
        <taxon>Sordariomycetidae</taxon>
        <taxon>Coniochaetales</taxon>
        <taxon>Coniochaetaceae</taxon>
        <taxon>Coniochaeta</taxon>
    </lineage>
</organism>
<proteinExistence type="predicted"/>
<dbReference type="InParanoid" id="A0A1J7IHP4"/>
<dbReference type="InterPro" id="IPR003578">
    <property type="entry name" value="Small_GTPase_Rho"/>
</dbReference>
<dbReference type="Proteomes" id="UP000182658">
    <property type="component" value="Unassembled WGS sequence"/>
</dbReference>
<feature type="non-terminal residue" evidence="3">
    <location>
        <position position="1"/>
    </location>
</feature>
<keyword evidence="1" id="KW-0547">Nucleotide-binding</keyword>
<name>A0A1J7IHP4_9PEZI</name>
<dbReference type="InterPro" id="IPR001806">
    <property type="entry name" value="Small_GTPase"/>
</dbReference>
<sequence length="124" mass="13896">RVRIAIVGDSVSGKTTMLNRLYTGMYQPAEKSAHYRNNDFNMNIDGHPLILEAWDIPSELPADETHPLNRSFFDAALICFSVDNMQNVDKAHHVIAKWVSVLQSCLVVDIPLYLVGLKSDARPS</sequence>
<dbReference type="GO" id="GO:0007264">
    <property type="term" value="P:small GTPase-mediated signal transduction"/>
    <property type="evidence" value="ECO:0007669"/>
    <property type="project" value="InterPro"/>
</dbReference>
<dbReference type="SUPFAM" id="SSF52540">
    <property type="entry name" value="P-loop containing nucleoside triphosphate hydrolases"/>
    <property type="match status" value="1"/>
</dbReference>
<dbReference type="EMBL" id="KV875099">
    <property type="protein sequence ID" value="OIW27255.1"/>
    <property type="molecule type" value="Genomic_DNA"/>
</dbReference>
<dbReference type="PANTHER" id="PTHR24072">
    <property type="entry name" value="RHO FAMILY GTPASE"/>
    <property type="match status" value="1"/>
</dbReference>
<evidence type="ECO:0000256" key="1">
    <source>
        <dbReference type="ARBA" id="ARBA00022741"/>
    </source>
</evidence>
<dbReference type="STRING" id="1408157.A0A1J7IHP4"/>
<evidence type="ECO:0000256" key="2">
    <source>
        <dbReference type="ARBA" id="ARBA00023134"/>
    </source>
</evidence>
<dbReference type="AlphaFoldDB" id="A0A1J7IHP4"/>
<dbReference type="InterPro" id="IPR027417">
    <property type="entry name" value="P-loop_NTPase"/>
</dbReference>
<protein>
    <recommendedName>
        <fullName evidence="5">P-loop containing nucleoside triphosphate hydrolase protein</fullName>
    </recommendedName>
</protein>
<dbReference type="Gene3D" id="3.40.50.300">
    <property type="entry name" value="P-loop containing nucleotide triphosphate hydrolases"/>
    <property type="match status" value="1"/>
</dbReference>
<dbReference type="GO" id="GO:0005525">
    <property type="term" value="F:GTP binding"/>
    <property type="evidence" value="ECO:0007669"/>
    <property type="project" value="UniProtKB-KW"/>
</dbReference>
<gene>
    <name evidence="3" type="ORF">CONLIGDRAFT_542639</name>
</gene>
<evidence type="ECO:0008006" key="5">
    <source>
        <dbReference type="Google" id="ProtNLM"/>
    </source>
</evidence>
<keyword evidence="2" id="KW-0342">GTP-binding</keyword>
<dbReference type="OrthoDB" id="5244647at2759"/>